<evidence type="ECO:0000313" key="2">
    <source>
        <dbReference type="Proteomes" id="UP001597085"/>
    </source>
</evidence>
<evidence type="ECO:0000313" key="1">
    <source>
        <dbReference type="EMBL" id="MFD1600023.1"/>
    </source>
</evidence>
<dbReference type="InterPro" id="IPR048925">
    <property type="entry name" value="RdfA"/>
</dbReference>
<dbReference type="Proteomes" id="UP001597085">
    <property type="component" value="Unassembled WGS sequence"/>
</dbReference>
<dbReference type="RefSeq" id="WP_256421078.1">
    <property type="nucleotide sequence ID" value="NZ_JANHDI010000006.1"/>
</dbReference>
<accession>A0ABD6CPS6</accession>
<dbReference type="EMBL" id="JBHUDK010000012">
    <property type="protein sequence ID" value="MFD1600023.1"/>
    <property type="molecule type" value="Genomic_DNA"/>
</dbReference>
<gene>
    <name evidence="1" type="primary">rdfA</name>
    <name evidence="1" type="ORF">ACFSBX_13750</name>
</gene>
<name>A0ABD6CPS6_9EURY</name>
<reference evidence="1 2" key="1">
    <citation type="journal article" date="2019" name="Int. J. Syst. Evol. Microbiol.">
        <title>The Global Catalogue of Microorganisms (GCM) 10K type strain sequencing project: providing services to taxonomists for standard genome sequencing and annotation.</title>
        <authorList>
            <consortium name="The Broad Institute Genomics Platform"/>
            <consortium name="The Broad Institute Genome Sequencing Center for Infectious Disease"/>
            <person name="Wu L."/>
            <person name="Ma J."/>
        </authorList>
    </citation>
    <scope>NUCLEOTIDE SEQUENCE [LARGE SCALE GENOMIC DNA]</scope>
    <source>
        <strain evidence="1 2">CGMCC 1.12121</strain>
    </source>
</reference>
<dbReference type="AlphaFoldDB" id="A0ABD6CPS6"/>
<comment type="caution">
    <text evidence="1">The sequence shown here is derived from an EMBL/GenBank/DDBJ whole genome shotgun (WGS) entry which is preliminary data.</text>
</comment>
<protein>
    <submittedName>
        <fullName evidence="1">Rod-determining factor RdfA</fullName>
    </submittedName>
</protein>
<sequence length="209" mass="23066">MTADSDPARSKVGRLIEVNEMSTVGQELEDRWLGNGYESQSLRSLADWFNERLLAAKLEDAGENPIDGEVANLYRLLTDDDVTAGMRVDAEATLEQRGVDLESLRSEFVSHQAVYTYLTEFRDVSKGRSSGDRLESVRTTIQRLQSRLIAVVENNLGQLRGGEELVLGEFNVLLDVQVLCEDCGASYPVTELLDRGGCDCQSATDGRGD</sequence>
<proteinExistence type="predicted"/>
<dbReference type="Pfam" id="PF21811">
    <property type="entry name" value="RdfA"/>
    <property type="match status" value="1"/>
</dbReference>
<organism evidence="1 2">
    <name type="scientific">Halobellus rarus</name>
    <dbReference type="NCBI Taxonomy" id="1126237"/>
    <lineage>
        <taxon>Archaea</taxon>
        <taxon>Methanobacteriati</taxon>
        <taxon>Methanobacteriota</taxon>
        <taxon>Stenosarchaea group</taxon>
        <taxon>Halobacteria</taxon>
        <taxon>Halobacteriales</taxon>
        <taxon>Haloferacaceae</taxon>
        <taxon>Halobellus</taxon>
    </lineage>
</organism>
<keyword evidence="2" id="KW-1185">Reference proteome</keyword>